<accession>A0A3E2HB62</accession>
<feature type="non-terminal residue" evidence="3">
    <location>
        <position position="1"/>
    </location>
</feature>
<feature type="region of interest" description="Disordered" evidence="2">
    <location>
        <begin position="189"/>
        <end position="231"/>
    </location>
</feature>
<dbReference type="PANTHER" id="PTHR31360">
    <property type="match status" value="1"/>
</dbReference>
<dbReference type="InterPro" id="IPR010686">
    <property type="entry name" value="OBAP-like"/>
</dbReference>
<evidence type="ECO:0000313" key="3">
    <source>
        <dbReference type="EMBL" id="RFU30547.1"/>
    </source>
</evidence>
<evidence type="ECO:0000313" key="4">
    <source>
        <dbReference type="Proteomes" id="UP000258309"/>
    </source>
</evidence>
<gene>
    <name evidence="3" type="ORF">B7463_g5791</name>
</gene>
<dbReference type="OMA" id="CTWQADR"/>
<dbReference type="Pfam" id="PF06884">
    <property type="entry name" value="DUF1264"/>
    <property type="match status" value="1"/>
</dbReference>
<organism evidence="3 4">
    <name type="scientific">Scytalidium lignicola</name>
    <name type="common">Hyphomycete</name>
    <dbReference type="NCBI Taxonomy" id="5539"/>
    <lineage>
        <taxon>Eukaryota</taxon>
        <taxon>Fungi</taxon>
        <taxon>Dikarya</taxon>
        <taxon>Ascomycota</taxon>
        <taxon>Pezizomycotina</taxon>
        <taxon>Leotiomycetes</taxon>
        <taxon>Leotiomycetes incertae sedis</taxon>
        <taxon>Scytalidium</taxon>
    </lineage>
</organism>
<dbReference type="AlphaFoldDB" id="A0A3E2HB62"/>
<comment type="caution">
    <text evidence="3">The sequence shown here is derived from an EMBL/GenBank/DDBJ whole genome shotgun (WGS) entry which is preliminary data.</text>
</comment>
<reference evidence="3 4" key="1">
    <citation type="submission" date="2018-05" db="EMBL/GenBank/DDBJ databases">
        <title>Draft genome sequence of Scytalidium lignicola DSM 105466, a ubiquitous saprotrophic fungus.</title>
        <authorList>
            <person name="Buettner E."/>
            <person name="Gebauer A.M."/>
            <person name="Hofrichter M."/>
            <person name="Liers C."/>
            <person name="Kellner H."/>
        </authorList>
    </citation>
    <scope>NUCLEOTIDE SEQUENCE [LARGE SCALE GENOMIC DNA]</scope>
    <source>
        <strain evidence="3 4">DSM 105466</strain>
    </source>
</reference>
<dbReference type="STRING" id="5539.A0A3E2HB62"/>
<protein>
    <recommendedName>
        <fullName evidence="5">DUF1264-domain-containing protein</fullName>
    </recommendedName>
</protein>
<dbReference type="OrthoDB" id="1901244at2759"/>
<proteinExistence type="inferred from homology"/>
<dbReference type="PANTHER" id="PTHR31360:SF0">
    <property type="entry name" value="OIL BODY-ASSOCIATED PROTEIN 1B"/>
    <property type="match status" value="1"/>
</dbReference>
<evidence type="ECO:0008006" key="5">
    <source>
        <dbReference type="Google" id="ProtNLM"/>
    </source>
</evidence>
<comment type="similarity">
    <text evidence="1">Belongs to the OBAP family.</text>
</comment>
<dbReference type="Proteomes" id="UP000258309">
    <property type="component" value="Unassembled WGS sequence"/>
</dbReference>
<feature type="non-terminal residue" evidence="3">
    <location>
        <position position="231"/>
    </location>
</feature>
<evidence type="ECO:0000256" key="1">
    <source>
        <dbReference type="ARBA" id="ARBA00009740"/>
    </source>
</evidence>
<name>A0A3E2HB62_SCYLI</name>
<feature type="compositionally biased region" description="Basic and acidic residues" evidence="2">
    <location>
        <begin position="189"/>
        <end position="210"/>
    </location>
</feature>
<sequence>MDSSISFYFNLSHLFLRAFSMTGNGINSDPAFKPLHNVCEFLNALHIYADEARRGVTRHVEASHYCSHVGKDLRQCLIYDSSKKDARLVGVEYMIPKHVYETLDSEEQKLWHSHEYEVGSGMLVMPKPEEVTADEWEKMETLAMKEVSGLYGKTWHFWQIDRGDELPLGVPQLMGSLVRPGQIDLDKELKGRNEKYGVDHKDKAQRRADAGVKGPGIHPNADSWWKESDVV</sequence>
<evidence type="ECO:0000256" key="2">
    <source>
        <dbReference type="SAM" id="MobiDB-lite"/>
    </source>
</evidence>
<dbReference type="EMBL" id="NCSJ02000097">
    <property type="protein sequence ID" value="RFU30547.1"/>
    <property type="molecule type" value="Genomic_DNA"/>
</dbReference>
<keyword evidence="4" id="KW-1185">Reference proteome</keyword>